<organism evidence="1">
    <name type="scientific">Rhipicephalus zambeziensis</name>
    <dbReference type="NCBI Taxonomy" id="60191"/>
    <lineage>
        <taxon>Eukaryota</taxon>
        <taxon>Metazoa</taxon>
        <taxon>Ecdysozoa</taxon>
        <taxon>Arthropoda</taxon>
        <taxon>Chelicerata</taxon>
        <taxon>Arachnida</taxon>
        <taxon>Acari</taxon>
        <taxon>Parasitiformes</taxon>
        <taxon>Ixodida</taxon>
        <taxon>Ixodoidea</taxon>
        <taxon>Ixodidae</taxon>
        <taxon>Rhipicephalinae</taxon>
        <taxon>Rhipicephalus</taxon>
        <taxon>Rhipicephalus</taxon>
    </lineage>
</organism>
<protein>
    <submittedName>
        <fullName evidence="1">Cystatin</fullName>
    </submittedName>
</protein>
<dbReference type="EMBL" id="GFPF01000807">
    <property type="protein sequence ID" value="MAA11953.1"/>
    <property type="molecule type" value="Transcribed_RNA"/>
</dbReference>
<evidence type="ECO:0000313" key="1">
    <source>
        <dbReference type="EMBL" id="MAA11953.1"/>
    </source>
</evidence>
<accession>A0A224YCF7</accession>
<sequence length="90" mass="9747">MASIQLKEHLSAVAAEGKAYLTPGRFGADSSSVSEKGHMVTRKAVIFLMGLLLGFCDESFGASGWTEVRNPDTYTNRALAEFAYAEKKTL</sequence>
<name>A0A224YCF7_9ACAR</name>
<reference evidence="1" key="1">
    <citation type="journal article" date="2017" name="Parasit. Vectors">
        <title>Sialotranscriptomics of Rhipicephalus zambeziensis reveals intricate expression profiles of secretory proteins and suggests tight temporal transcriptional regulation during blood-feeding.</title>
        <authorList>
            <person name="de Castro M.H."/>
            <person name="de Klerk D."/>
            <person name="Pienaar R."/>
            <person name="Rees D.J.G."/>
            <person name="Mans B.J."/>
        </authorList>
    </citation>
    <scope>NUCLEOTIDE SEQUENCE</scope>
    <source>
        <tissue evidence="1">Salivary glands</tissue>
    </source>
</reference>
<proteinExistence type="predicted"/>
<dbReference type="AlphaFoldDB" id="A0A224YCF7"/>